<sequence>MILMFLFMMIVLKTVTCSTYLIMYCYRCCIQLVTMHSALTLHQEKMNPSVARVPPEISSLWGVFSSHLGIFLGFRPGFCPVLFPL</sequence>
<name>A0A0E9X7T3_ANGAN</name>
<accession>A0A0E9X7T3</accession>
<keyword evidence="1" id="KW-0732">Signal</keyword>
<dbReference type="EMBL" id="GBXM01010844">
    <property type="protein sequence ID" value="JAH97733.1"/>
    <property type="molecule type" value="Transcribed_RNA"/>
</dbReference>
<feature type="chain" id="PRO_5002435316" description="C2H2-type domain-containing protein" evidence="1">
    <location>
        <begin position="18"/>
        <end position="85"/>
    </location>
</feature>
<evidence type="ECO:0000256" key="1">
    <source>
        <dbReference type="SAM" id="SignalP"/>
    </source>
</evidence>
<feature type="signal peptide" evidence="1">
    <location>
        <begin position="1"/>
        <end position="17"/>
    </location>
</feature>
<reference evidence="2" key="2">
    <citation type="journal article" date="2015" name="Fish Shellfish Immunol.">
        <title>Early steps in the European eel (Anguilla anguilla)-Vibrio vulnificus interaction in the gills: Role of the RtxA13 toxin.</title>
        <authorList>
            <person name="Callol A."/>
            <person name="Pajuelo D."/>
            <person name="Ebbesson L."/>
            <person name="Teles M."/>
            <person name="MacKenzie S."/>
            <person name="Amaro C."/>
        </authorList>
    </citation>
    <scope>NUCLEOTIDE SEQUENCE</scope>
</reference>
<reference evidence="2" key="1">
    <citation type="submission" date="2014-11" db="EMBL/GenBank/DDBJ databases">
        <authorList>
            <person name="Amaro Gonzalez C."/>
        </authorList>
    </citation>
    <scope>NUCLEOTIDE SEQUENCE</scope>
</reference>
<proteinExistence type="predicted"/>
<protein>
    <recommendedName>
        <fullName evidence="3">C2H2-type domain-containing protein</fullName>
    </recommendedName>
</protein>
<organism evidence="2">
    <name type="scientific">Anguilla anguilla</name>
    <name type="common">European freshwater eel</name>
    <name type="synonym">Muraena anguilla</name>
    <dbReference type="NCBI Taxonomy" id="7936"/>
    <lineage>
        <taxon>Eukaryota</taxon>
        <taxon>Metazoa</taxon>
        <taxon>Chordata</taxon>
        <taxon>Craniata</taxon>
        <taxon>Vertebrata</taxon>
        <taxon>Euteleostomi</taxon>
        <taxon>Actinopterygii</taxon>
        <taxon>Neopterygii</taxon>
        <taxon>Teleostei</taxon>
        <taxon>Anguilliformes</taxon>
        <taxon>Anguillidae</taxon>
        <taxon>Anguilla</taxon>
    </lineage>
</organism>
<evidence type="ECO:0000313" key="2">
    <source>
        <dbReference type="EMBL" id="JAH97733.1"/>
    </source>
</evidence>
<dbReference type="AlphaFoldDB" id="A0A0E9X7T3"/>
<evidence type="ECO:0008006" key="3">
    <source>
        <dbReference type="Google" id="ProtNLM"/>
    </source>
</evidence>